<evidence type="ECO:0000256" key="1">
    <source>
        <dbReference type="SAM" id="MobiDB-lite"/>
    </source>
</evidence>
<name>A0A6N6M5T9_9FLAO</name>
<dbReference type="EMBL" id="WACR01000004">
    <property type="protein sequence ID" value="KAB1064893.1"/>
    <property type="molecule type" value="Genomic_DNA"/>
</dbReference>
<feature type="region of interest" description="Disordered" evidence="1">
    <location>
        <begin position="880"/>
        <end position="911"/>
    </location>
</feature>
<proteinExistence type="predicted"/>
<organism evidence="2 3">
    <name type="scientific">Salibacter halophilus</name>
    <dbReference type="NCBI Taxonomy" id="1803916"/>
    <lineage>
        <taxon>Bacteria</taxon>
        <taxon>Pseudomonadati</taxon>
        <taxon>Bacteroidota</taxon>
        <taxon>Flavobacteriia</taxon>
        <taxon>Flavobacteriales</taxon>
        <taxon>Salibacteraceae</taxon>
        <taxon>Salibacter</taxon>
    </lineage>
</organism>
<evidence type="ECO:0000313" key="2">
    <source>
        <dbReference type="EMBL" id="KAB1064893.1"/>
    </source>
</evidence>
<dbReference type="Proteomes" id="UP000435357">
    <property type="component" value="Unassembled WGS sequence"/>
</dbReference>
<evidence type="ECO:0000313" key="3">
    <source>
        <dbReference type="Proteomes" id="UP000435357"/>
    </source>
</evidence>
<feature type="compositionally biased region" description="Polar residues" evidence="1">
    <location>
        <begin position="880"/>
        <end position="893"/>
    </location>
</feature>
<dbReference type="RefSeq" id="WP_170265068.1">
    <property type="nucleotide sequence ID" value="NZ_WACR01000004.1"/>
</dbReference>
<accession>A0A6N6M5T9</accession>
<comment type="caution">
    <text evidence="2">The sequence shown here is derived from an EMBL/GenBank/DDBJ whole genome shotgun (WGS) entry which is preliminary data.</text>
</comment>
<sequence>MVIIFVDSIVHPTILLGQSSNPDYYSNPAGASQMVDLSTGNFHYSIPLLEVEGYPITLNYNAGVTMEQEASWVGLGWTLNPGAINRQMRGIPDDFKKEKVTKEYYSAPSKNQGGGLTFGVELLGMDMDNLVSGLGLNVNADGRLNSYTGLGLSVGFGPSVSLGMNSIASSGLGANLSGGLNFSLGNHSGLSSSSNLAFGLKVGSAENDSETNTSYGKLGFGRGYSYNSVSNQRLTHTSMSLDFGKDNVPTSYDKNENIDETGSMSIFGLSSTISKPLINTFSLPPKISFSTYTKSFDIQIKGGGETPIVPTLIYGGVRYNEMEQTLVRTKNELDAYGYLYMQDREKNKLDKMKTITDFNRYGEGRIHREMKSLPFSYLTHDLFTLSGATVGGSFRAKRSDYGTVGDNTVSTNGMGNDFGAEVGVVGVAEVGTNYSGSMKSGYYGEWHNEVTESLNYRANKSGDPLYQPYYFKMLGELTPSDESFAEKTGGDKPVLVPISRKGDNAFMSQKLDIEVEKKLLGRDVSITNFFDNYRDDREHRNHQISMLNAQDAKHSSVFPEIRNYNSFDYTGGSYPNTAIDRVSHAEGKKHHISAFNVTNTQGEKYHYGVPVYTRKVVSKSFNVSGNIKDLTENRVKYSGSDDTYNNSNGIDNYYNSRTTPAYASSFLLSGYFSSDYQDVTQNGPTPDDLGKYIKFNYTRTSTDFISRTPHIRGNSDNNDAGYDPGFLMNPNDDKGAYSYEEKELWYMHSMESKNYVVEFKLNDEDREDGYGVVNEDGQLESSPSKRYLKEINLYSRQDKLNNGSTAKPLKTIVFKYNYDLCPNYVGSNGKLTLEKLFIYDHTSKKGKEHPYEFYYDNNENYSPQNQDRWGYFKEQPALTSDDINSSQQRNDPLSNAEYPYTPQNKSEADRGAKAWNLSRIKTPQGSEIEVEYESDSYGYVQDVEAMKMYKVNGLVYAGNQLRSKLYEDINTPSYAVEVDISSDPVSSSVSDPEQYFIDRFLKSEKHGTTRTKYLSYNFLVKAGNGGDQWERVMGYMPIITDKVKLTDLNGNGEYETVLLGIKNQKTNEGDYGPFGKLIKKDKSFKANPISEMAWQNNNDYLSGEIIPGNKPIASGFEAIVMALEGMRVQYQIAQNGFYRFSADKGMARYIKPEKSFVRMHVPDKVKYGGGHRVKSITVTDNWDEFSDTYGTEYTYTTTDNIGDTISSGVASNEPFKGLDENAIKYANDPISVLGLSNYGAGHKLMNEMPFAGPILPPPGIVYSKVTSRSIDKAGVTINRTGYQEDCFYTAKDFPFKLKKTAIDVESPDPSRLFLLFYKSSKSILGATQGFSVELNDMHGKTKSHVLFDENGKKVEETYYHYKGKGNEIINKVNGIDNEGTLHTDYELGVERDFVIDSKRFYSAMQIQNMEVGVNFPAMPLPPGFYVAPAIPLLTVSQDIQEMMSITTNKITQKYGVLDRIVRRSQGAKVETKNLLRDYSTGRVLVSSETNHLDNSSPIYTYRFPAKWKYEALSESYENESLVLNQLSGILDSNSEIESAYTDMFHDGDVLLRKEVESDGTLTFEKVWVIEERDVNGSYTGIKQLIDDNGLIVDEVGTAAYSYRVIESGRKNNLSSDVQVIRKVESTTADPSAIYSSSTANDVLNVSAVSLNDRGKYPMSILHAECYQCSPGVDPFEQQVVNFTTDLNPFLYGFINNWHVDSNYVADVSKDYGSSTGQNLADPDLKNDGTFTIDPIYRFSGSSVQVNVSDDWKSTLKNMNYTSISGTVENKNILDNFSSTLFDKYSQKPVASVMNGELEEILFEDFEDFETNDYDLPVSYENSHRTIPVFWDLIFVSDEDGHTGELSMDVKSQGDYTMFIPIVERENQDFNKYRKDVNIPYRPDCYDAYPGMSFVPKLGTQKFTLSFWIKKKNNDNEDFEYPTELVRFDTLCTERQNLRISSDFINETNVIDGWKQVNYTFSMLSSDKAEDALLKISIDNSGSSTDEYLIDDIRIHPYEANMNARVYDRYLNRPVAELDENNFAIFYNYNSKGQVSVIKRETENGIQTVSERNSSLER</sequence>
<gene>
    <name evidence="2" type="ORF">F3059_05945</name>
</gene>
<protein>
    <submittedName>
        <fullName evidence="2">Uncharacterized protein</fullName>
    </submittedName>
</protein>
<reference evidence="2 3" key="1">
    <citation type="submission" date="2019-09" db="EMBL/GenBank/DDBJ databases">
        <title>Genomes of Cryomorphaceae.</title>
        <authorList>
            <person name="Bowman J.P."/>
        </authorList>
    </citation>
    <scope>NUCLEOTIDE SEQUENCE [LARGE SCALE GENOMIC DNA]</scope>
    <source>
        <strain evidence="2 3">KCTC 52047</strain>
    </source>
</reference>
<keyword evidence="3" id="KW-1185">Reference proteome</keyword>